<feature type="region of interest" description="Disordered" evidence="1">
    <location>
        <begin position="50"/>
        <end position="70"/>
    </location>
</feature>
<evidence type="ECO:0000313" key="2">
    <source>
        <dbReference type="EMBL" id="EKX68782.1"/>
    </source>
</evidence>
<name>L1L7B3_9ACTN</name>
<keyword evidence="3" id="KW-1185">Reference proteome</keyword>
<evidence type="ECO:0000313" key="3">
    <source>
        <dbReference type="Proteomes" id="UP000010411"/>
    </source>
</evidence>
<reference evidence="2 3" key="1">
    <citation type="submission" date="2012-11" db="EMBL/GenBank/DDBJ databases">
        <authorList>
            <person name="Huguet-Tapia J.C."/>
            <person name="Durkin A.S."/>
            <person name="Pettis G.S."/>
            <person name="Badger J.H."/>
        </authorList>
    </citation>
    <scope>NUCLEOTIDE SEQUENCE [LARGE SCALE GENOMIC DNA]</scope>
    <source>
        <strain evidence="2 3">91-03</strain>
    </source>
</reference>
<proteinExistence type="predicted"/>
<evidence type="ECO:0000256" key="1">
    <source>
        <dbReference type="SAM" id="MobiDB-lite"/>
    </source>
</evidence>
<comment type="caution">
    <text evidence="2">The sequence shown here is derived from an EMBL/GenBank/DDBJ whole genome shotgun (WGS) entry which is preliminary data.</text>
</comment>
<dbReference type="Proteomes" id="UP000010411">
    <property type="component" value="Unassembled WGS sequence"/>
</dbReference>
<dbReference type="EMBL" id="AEJC01000058">
    <property type="protein sequence ID" value="EKX68782.1"/>
    <property type="molecule type" value="Genomic_DNA"/>
</dbReference>
<protein>
    <submittedName>
        <fullName evidence="2">Uncharacterized protein</fullName>
    </submittedName>
</protein>
<feature type="compositionally biased region" description="Basic and acidic residues" evidence="1">
    <location>
        <begin position="8"/>
        <end position="20"/>
    </location>
</feature>
<organism evidence="2 3">
    <name type="scientific">Streptomyces ipomoeae 91-03</name>
    <dbReference type="NCBI Taxonomy" id="698759"/>
    <lineage>
        <taxon>Bacteria</taxon>
        <taxon>Bacillati</taxon>
        <taxon>Actinomycetota</taxon>
        <taxon>Actinomycetes</taxon>
        <taxon>Kitasatosporales</taxon>
        <taxon>Streptomycetaceae</taxon>
        <taxon>Streptomyces</taxon>
    </lineage>
</organism>
<accession>L1L7B3</accession>
<dbReference type="AlphaFoldDB" id="L1L7B3"/>
<feature type="region of interest" description="Disordered" evidence="1">
    <location>
        <begin position="1"/>
        <end position="28"/>
    </location>
</feature>
<sequence length="70" mass="7491">MGAHGHRAGREPAAHPDGRAVRGPSTPPAQQLLWRRLSLFAGGFDLETAEDVRSGDGIPKRGPRPPIKCL</sequence>
<gene>
    <name evidence="2" type="ORF">STRIP9103_09413</name>
</gene>